<dbReference type="InterPro" id="IPR003834">
    <property type="entry name" value="Cyt_c_assmbl_TM_dom"/>
</dbReference>
<dbReference type="Proteomes" id="UP001367513">
    <property type="component" value="Unassembled WGS sequence"/>
</dbReference>
<evidence type="ECO:0000256" key="3">
    <source>
        <dbReference type="ARBA" id="ARBA00022692"/>
    </source>
</evidence>
<feature type="transmembrane region" description="Helical" evidence="6">
    <location>
        <begin position="155"/>
        <end position="179"/>
    </location>
</feature>
<feature type="transmembrane region" description="Helical" evidence="6">
    <location>
        <begin position="50"/>
        <end position="74"/>
    </location>
</feature>
<dbReference type="PANTHER" id="PTHR31272:SF4">
    <property type="entry name" value="CYTOCHROME C-TYPE BIOGENESIS PROTEIN HI_1454-RELATED"/>
    <property type="match status" value="1"/>
</dbReference>
<dbReference type="Pfam" id="PF02683">
    <property type="entry name" value="DsbD_TM"/>
    <property type="match status" value="1"/>
</dbReference>
<reference evidence="8 9" key="1">
    <citation type="submission" date="2024-03" db="EMBL/GenBank/DDBJ databases">
        <title>Draft genome sequence of Pseudonocardia carboxydivorans JCM 14827.</title>
        <authorList>
            <person name="Duangmal K."/>
        </authorList>
    </citation>
    <scope>NUCLEOTIDE SEQUENCE [LARGE SCALE GENOMIC DNA]</scope>
    <source>
        <strain evidence="8 9">JCM 14827</strain>
    </source>
</reference>
<name>A0ABU9APV2_PSEA5</name>
<evidence type="ECO:0000256" key="5">
    <source>
        <dbReference type="ARBA" id="ARBA00023136"/>
    </source>
</evidence>
<evidence type="ECO:0000259" key="7">
    <source>
        <dbReference type="Pfam" id="PF02683"/>
    </source>
</evidence>
<keyword evidence="4 6" id="KW-1133">Transmembrane helix</keyword>
<feature type="transmembrane region" description="Helical" evidence="6">
    <location>
        <begin position="199"/>
        <end position="220"/>
    </location>
</feature>
<dbReference type="RefSeq" id="WP_346105998.1">
    <property type="nucleotide sequence ID" value="NZ_BAAAOD010000051.1"/>
</dbReference>
<keyword evidence="9" id="KW-1185">Reference proteome</keyword>
<organism evidence="8 9">
    <name type="scientific">Pseudonocardia alni subsp. carboxydivorans</name>
    <dbReference type="NCBI Taxonomy" id="415010"/>
    <lineage>
        <taxon>Bacteria</taxon>
        <taxon>Bacillati</taxon>
        <taxon>Actinomycetota</taxon>
        <taxon>Actinomycetes</taxon>
        <taxon>Pseudonocardiales</taxon>
        <taxon>Pseudonocardiaceae</taxon>
        <taxon>Pseudonocardia</taxon>
    </lineage>
</organism>
<evidence type="ECO:0000256" key="6">
    <source>
        <dbReference type="SAM" id="Phobius"/>
    </source>
</evidence>
<feature type="domain" description="Cytochrome C biogenesis protein transmembrane" evidence="7">
    <location>
        <begin position="6"/>
        <end position="190"/>
    </location>
</feature>
<evidence type="ECO:0000313" key="9">
    <source>
        <dbReference type="Proteomes" id="UP001367513"/>
    </source>
</evidence>
<evidence type="ECO:0000256" key="1">
    <source>
        <dbReference type="ARBA" id="ARBA00004141"/>
    </source>
</evidence>
<feature type="transmembrane region" description="Helical" evidence="6">
    <location>
        <begin position="86"/>
        <end position="106"/>
    </location>
</feature>
<sequence>MELLAMTALALVAGAVSFGSPCVLPLLPGYVSFVSRSGSQDRGRSHWGPALFVAGFGAVFVAMGLTASAVGLLLRQNLDILTRGAGVVVVVLGLGMTGVLRIPLIAREFRPGLRRATSGAIGSFGLGAAFALGWTPCVGPVLATILTVAATSGRLMTGVVLLAAYALGLGLPFLLLARALLRGRDRFAWLRRNAHRLEVAGGVMLVVTGVLMLSGVWSAVMADAVSSYARWGWPPI</sequence>
<accession>A0ABU9APV2</accession>
<dbReference type="InterPro" id="IPR051790">
    <property type="entry name" value="Cytochrome_c-biogenesis_DsbD"/>
</dbReference>
<dbReference type="PANTHER" id="PTHR31272">
    <property type="entry name" value="CYTOCHROME C-TYPE BIOGENESIS PROTEIN HI_1454-RELATED"/>
    <property type="match status" value="1"/>
</dbReference>
<evidence type="ECO:0000256" key="4">
    <source>
        <dbReference type="ARBA" id="ARBA00022989"/>
    </source>
</evidence>
<keyword evidence="5 6" id="KW-0472">Membrane</keyword>
<proteinExistence type="inferred from homology"/>
<keyword evidence="3 6" id="KW-0812">Transmembrane</keyword>
<gene>
    <name evidence="8" type="ORF">WG925_27275</name>
</gene>
<feature type="transmembrane region" description="Helical" evidence="6">
    <location>
        <begin position="126"/>
        <end position="148"/>
    </location>
</feature>
<dbReference type="EMBL" id="JBBPIX010000029">
    <property type="protein sequence ID" value="MEK6467455.1"/>
    <property type="molecule type" value="Genomic_DNA"/>
</dbReference>
<evidence type="ECO:0000313" key="8">
    <source>
        <dbReference type="EMBL" id="MEK6467455.1"/>
    </source>
</evidence>
<comment type="similarity">
    <text evidence="2">Belongs to the DsbD family.</text>
</comment>
<comment type="caution">
    <text evidence="8">The sequence shown here is derived from an EMBL/GenBank/DDBJ whole genome shotgun (WGS) entry which is preliminary data.</text>
</comment>
<protein>
    <submittedName>
        <fullName evidence="8">Cytochrome c biogenesis protein CcdA</fullName>
    </submittedName>
</protein>
<evidence type="ECO:0000256" key="2">
    <source>
        <dbReference type="ARBA" id="ARBA00006143"/>
    </source>
</evidence>
<comment type="subcellular location">
    <subcellularLocation>
        <location evidence="1">Membrane</location>
        <topology evidence="1">Multi-pass membrane protein</topology>
    </subcellularLocation>
</comment>